<sequence length="257" mass="28137">MNLNNKNILITGGSEGIGFGLAARFLATGSHVLVTGTKEEKLESARLKLPELKILVSDIGDAKQRKMLARHVSEMMAPLHIIINNAGIQRRVSLAEDTAPWSERQREIDILFSGPVHLNHLLIPLLLTHKEPSYIINVTSGGAYIPQAFAPVYSACKAALHSYTVTLRHALENTSCSVIELIPPAIATNLAGNSSHGADLDEFCDSVFNKLFNSETETIGYGITENIQPELSGQPVSILFEKSASRFQTRQYSDSLW</sequence>
<keyword evidence="2" id="KW-0560">Oxidoreductase</keyword>
<dbReference type="Gene3D" id="3.40.50.720">
    <property type="entry name" value="NAD(P)-binding Rossmann-like Domain"/>
    <property type="match status" value="1"/>
</dbReference>
<dbReference type="SUPFAM" id="SSF51735">
    <property type="entry name" value="NAD(P)-binding Rossmann-fold domains"/>
    <property type="match status" value="1"/>
</dbReference>
<evidence type="ECO:0000313" key="4">
    <source>
        <dbReference type="EMBL" id="TLV03992.1"/>
    </source>
</evidence>
<dbReference type="InterPro" id="IPR002347">
    <property type="entry name" value="SDR_fam"/>
</dbReference>
<evidence type="ECO:0000256" key="3">
    <source>
        <dbReference type="RuleBase" id="RU000363"/>
    </source>
</evidence>
<evidence type="ECO:0000256" key="1">
    <source>
        <dbReference type="ARBA" id="ARBA00006484"/>
    </source>
</evidence>
<reference evidence="4 5" key="1">
    <citation type="submission" date="2019-05" db="EMBL/GenBank/DDBJ databases">
        <authorList>
            <person name="Qu J.-H."/>
        </authorList>
    </citation>
    <scope>NUCLEOTIDE SEQUENCE [LARGE SCALE GENOMIC DNA]</scope>
    <source>
        <strain evidence="4 5">T17</strain>
    </source>
</reference>
<dbReference type="PROSITE" id="PS00061">
    <property type="entry name" value="ADH_SHORT"/>
    <property type="match status" value="1"/>
</dbReference>
<dbReference type="InterPro" id="IPR020904">
    <property type="entry name" value="Sc_DH/Rdtase_CS"/>
</dbReference>
<dbReference type="InterPro" id="IPR036291">
    <property type="entry name" value="NAD(P)-bd_dom_sf"/>
</dbReference>
<organism evidence="4 5">
    <name type="scientific">Dyadobacter luticola</name>
    <dbReference type="NCBI Taxonomy" id="1979387"/>
    <lineage>
        <taxon>Bacteria</taxon>
        <taxon>Pseudomonadati</taxon>
        <taxon>Bacteroidota</taxon>
        <taxon>Cytophagia</taxon>
        <taxon>Cytophagales</taxon>
        <taxon>Spirosomataceae</taxon>
        <taxon>Dyadobacter</taxon>
    </lineage>
</organism>
<dbReference type="PRINTS" id="PR00081">
    <property type="entry name" value="GDHRDH"/>
</dbReference>
<dbReference type="PRINTS" id="PR00080">
    <property type="entry name" value="SDRFAMILY"/>
</dbReference>
<dbReference type="PANTHER" id="PTHR44196">
    <property type="entry name" value="DEHYDROGENASE/REDUCTASE SDR FAMILY MEMBER 7B"/>
    <property type="match status" value="1"/>
</dbReference>
<name>A0A5R9L5Y5_9BACT</name>
<gene>
    <name evidence="4" type="ORF">FEN17_10535</name>
</gene>
<evidence type="ECO:0000256" key="2">
    <source>
        <dbReference type="ARBA" id="ARBA00023002"/>
    </source>
</evidence>
<keyword evidence="5" id="KW-1185">Reference proteome</keyword>
<dbReference type="AlphaFoldDB" id="A0A5R9L5Y5"/>
<dbReference type="GO" id="GO:0016020">
    <property type="term" value="C:membrane"/>
    <property type="evidence" value="ECO:0007669"/>
    <property type="project" value="TreeGrafter"/>
</dbReference>
<protein>
    <submittedName>
        <fullName evidence="4">SDR family NAD(P)-dependent oxidoreductase</fullName>
    </submittedName>
</protein>
<accession>A0A5R9L5Y5</accession>
<dbReference type="GO" id="GO:0016491">
    <property type="term" value="F:oxidoreductase activity"/>
    <property type="evidence" value="ECO:0007669"/>
    <property type="project" value="UniProtKB-KW"/>
</dbReference>
<dbReference type="Pfam" id="PF00106">
    <property type="entry name" value="adh_short"/>
    <property type="match status" value="1"/>
</dbReference>
<dbReference type="EMBL" id="VCEJ01000002">
    <property type="protein sequence ID" value="TLV03992.1"/>
    <property type="molecule type" value="Genomic_DNA"/>
</dbReference>
<dbReference type="Proteomes" id="UP000306402">
    <property type="component" value="Unassembled WGS sequence"/>
</dbReference>
<dbReference type="OrthoDB" id="9810734at2"/>
<dbReference type="RefSeq" id="WP_138365201.1">
    <property type="nucleotide sequence ID" value="NZ_VCEJ01000002.1"/>
</dbReference>
<proteinExistence type="inferred from homology"/>
<dbReference type="PANTHER" id="PTHR44196:SF1">
    <property type="entry name" value="DEHYDROGENASE_REDUCTASE SDR FAMILY MEMBER 7B"/>
    <property type="match status" value="1"/>
</dbReference>
<evidence type="ECO:0000313" key="5">
    <source>
        <dbReference type="Proteomes" id="UP000306402"/>
    </source>
</evidence>
<comment type="similarity">
    <text evidence="1 3">Belongs to the short-chain dehydrogenases/reductases (SDR) family.</text>
</comment>
<comment type="caution">
    <text evidence="4">The sequence shown here is derived from an EMBL/GenBank/DDBJ whole genome shotgun (WGS) entry which is preliminary data.</text>
</comment>